<keyword evidence="2" id="KW-0732">Signal</keyword>
<reference evidence="5" key="2">
    <citation type="submission" date="2020-10" db="UniProtKB">
        <authorList>
            <consortium name="WormBaseParasite"/>
        </authorList>
    </citation>
    <scope>IDENTIFICATION</scope>
</reference>
<dbReference type="InterPro" id="IPR003609">
    <property type="entry name" value="Pan_app"/>
</dbReference>
<evidence type="ECO:0000313" key="4">
    <source>
        <dbReference type="Proteomes" id="UP000492821"/>
    </source>
</evidence>
<feature type="domain" description="Apple" evidence="3">
    <location>
        <begin position="128"/>
        <end position="210"/>
    </location>
</feature>
<dbReference type="PROSITE" id="PS50948">
    <property type="entry name" value="PAN"/>
    <property type="match status" value="2"/>
</dbReference>
<accession>A0A7E4ZUZ3</accession>
<reference evidence="4" key="1">
    <citation type="journal article" date="2013" name="Genetics">
        <title>The draft genome and transcriptome of Panagrellus redivivus are shaped by the harsh demands of a free-living lifestyle.</title>
        <authorList>
            <person name="Srinivasan J."/>
            <person name="Dillman A.R."/>
            <person name="Macchietto M.G."/>
            <person name="Heikkinen L."/>
            <person name="Lakso M."/>
            <person name="Fracchia K.M."/>
            <person name="Antoshechkin I."/>
            <person name="Mortazavi A."/>
            <person name="Wong G."/>
            <person name="Sternberg P.W."/>
        </authorList>
    </citation>
    <scope>NUCLEOTIDE SEQUENCE [LARGE SCALE GENOMIC DNA]</scope>
    <source>
        <strain evidence="4">MT8872</strain>
    </source>
</reference>
<sequence length="620" mass="67776">MALLGAICVFALLGGTFAAEHLDKYLDSALCENRLSAFLVADNTGVNSEPSRTFANVTEEQCREICTDNRDADGRLVLCASFSYDHIDFTCSIYKKKSSPDGTLERVAVTGKRYFEKFCLDESASKECANRAFGRVDDSLLTGYAKATSFHATLEGCVNKCLNETFKCKSAMYFYEEGECITNVESAISKPEDFGPPEDGDRVIYIANGCLPKIVEEKKKGASKKKLVQKKKSKLEKLGKKKVVIQEVTTTEAPAESAETEESTTPEVTAEQEQVEEATTAVIAEDEQFKTFEAVNHPKDIASKLYGAKQLSKSENGTIEVDDSLVENTTSAAEESGEEATEATEAAETTEAVEATTEAAAEDNEDEEESETETADEADDSTSDDEPLVAESESEETTTSAGNAPIESTDIVIRVDEDTNGPVVQQKPEEPEEKSSLKAKPVKEGVTKQLAIQKLVVPAEVREEDNYFSEWAEWTPCTQPGERKIRRRKCLDLKKCKGALMQVDWCPRNLPVTSTEAPDSAETGPVGPVREPLPVAKTDEGSPPGILPEQLPRKKLKPLPAGAPGSADDIWSPWLGVCQQFASTQPCKNNEQIGFESRECIAKDPKKCNGPFFRYCTIVC</sequence>
<dbReference type="PANTHER" id="PTHR47327:SF4">
    <property type="entry name" value="APPLE DOMAIN-CONTAINING PROTEIN-RELATED"/>
    <property type="match status" value="1"/>
</dbReference>
<dbReference type="InterPro" id="IPR052774">
    <property type="entry name" value="Celegans_DevNeuronal_Protein"/>
</dbReference>
<feature type="compositionally biased region" description="Acidic residues" evidence="1">
    <location>
        <begin position="360"/>
        <end position="396"/>
    </location>
</feature>
<protein>
    <submittedName>
        <fullName evidence="5">Apple domain-containing protein</fullName>
    </submittedName>
</protein>
<feature type="compositionally biased region" description="Basic and acidic residues" evidence="1">
    <location>
        <begin position="427"/>
        <end position="443"/>
    </location>
</feature>
<dbReference type="GO" id="GO:0009653">
    <property type="term" value="P:anatomical structure morphogenesis"/>
    <property type="evidence" value="ECO:0007669"/>
    <property type="project" value="TreeGrafter"/>
</dbReference>
<dbReference type="Pfam" id="PF00024">
    <property type="entry name" value="PAN_1"/>
    <property type="match status" value="2"/>
</dbReference>
<dbReference type="Proteomes" id="UP000492821">
    <property type="component" value="Unassembled WGS sequence"/>
</dbReference>
<dbReference type="AlphaFoldDB" id="A0A7E4ZUZ3"/>
<feature type="region of interest" description="Disordered" evidence="1">
    <location>
        <begin position="249"/>
        <end position="272"/>
    </location>
</feature>
<evidence type="ECO:0000256" key="1">
    <source>
        <dbReference type="SAM" id="MobiDB-lite"/>
    </source>
</evidence>
<keyword evidence="4" id="KW-1185">Reference proteome</keyword>
<dbReference type="CDD" id="cd01099">
    <property type="entry name" value="PAN_AP_HGF"/>
    <property type="match status" value="1"/>
</dbReference>
<feature type="chain" id="PRO_5028992275" evidence="2">
    <location>
        <begin position="19"/>
        <end position="620"/>
    </location>
</feature>
<feature type="signal peptide" evidence="2">
    <location>
        <begin position="1"/>
        <end position="18"/>
    </location>
</feature>
<evidence type="ECO:0000256" key="2">
    <source>
        <dbReference type="SAM" id="SignalP"/>
    </source>
</evidence>
<dbReference type="Gene3D" id="3.50.4.10">
    <property type="entry name" value="Hepatocyte Growth Factor"/>
    <property type="match status" value="2"/>
</dbReference>
<dbReference type="PANTHER" id="PTHR47327">
    <property type="entry name" value="FI18240P1-RELATED"/>
    <property type="match status" value="1"/>
</dbReference>
<evidence type="ECO:0000259" key="3">
    <source>
        <dbReference type="PROSITE" id="PS50948"/>
    </source>
</evidence>
<organism evidence="4 5">
    <name type="scientific">Panagrellus redivivus</name>
    <name type="common">Microworm</name>
    <dbReference type="NCBI Taxonomy" id="6233"/>
    <lineage>
        <taxon>Eukaryota</taxon>
        <taxon>Metazoa</taxon>
        <taxon>Ecdysozoa</taxon>
        <taxon>Nematoda</taxon>
        <taxon>Chromadorea</taxon>
        <taxon>Rhabditida</taxon>
        <taxon>Tylenchina</taxon>
        <taxon>Panagrolaimomorpha</taxon>
        <taxon>Panagrolaimoidea</taxon>
        <taxon>Panagrolaimidae</taxon>
        <taxon>Panagrellus</taxon>
    </lineage>
</organism>
<feature type="region of interest" description="Disordered" evidence="1">
    <location>
        <begin position="317"/>
        <end position="443"/>
    </location>
</feature>
<dbReference type="SMART" id="SM00473">
    <property type="entry name" value="PAN_AP"/>
    <property type="match status" value="2"/>
</dbReference>
<name>A0A7E4ZUZ3_PANRE</name>
<evidence type="ECO:0000313" key="5">
    <source>
        <dbReference type="WBParaSite" id="Pan_g19171.t1"/>
    </source>
</evidence>
<dbReference type="WBParaSite" id="Pan_g19171.t1">
    <property type="protein sequence ID" value="Pan_g19171.t1"/>
    <property type="gene ID" value="Pan_g19171"/>
</dbReference>
<feature type="region of interest" description="Disordered" evidence="1">
    <location>
        <begin position="510"/>
        <end position="552"/>
    </location>
</feature>
<feature type="compositionally biased region" description="Low complexity" evidence="1">
    <location>
        <begin position="343"/>
        <end position="359"/>
    </location>
</feature>
<dbReference type="SUPFAM" id="SSF57414">
    <property type="entry name" value="Hairpin loop containing domain-like"/>
    <property type="match status" value="2"/>
</dbReference>
<dbReference type="InterPro" id="IPR000884">
    <property type="entry name" value="TSP1_rpt"/>
</dbReference>
<feature type="domain" description="Apple" evidence="3">
    <location>
        <begin position="31"/>
        <end position="119"/>
    </location>
</feature>
<proteinExistence type="predicted"/>
<dbReference type="PROSITE" id="PS50092">
    <property type="entry name" value="TSP1"/>
    <property type="match status" value="1"/>
</dbReference>